<dbReference type="eggNOG" id="ENOG502S8YJ">
    <property type="taxonomic scope" value="Eukaryota"/>
</dbReference>
<reference evidence="1 2" key="1">
    <citation type="journal article" date="2012" name="PLoS Pathog.">
        <title>Diverse lifestyles and strategies of plant pathogenesis encoded in the genomes of eighteen Dothideomycetes fungi.</title>
        <authorList>
            <person name="Ohm R.A."/>
            <person name="Feau N."/>
            <person name="Henrissat B."/>
            <person name="Schoch C.L."/>
            <person name="Horwitz B.A."/>
            <person name="Barry K.W."/>
            <person name="Condon B.J."/>
            <person name="Copeland A.C."/>
            <person name="Dhillon B."/>
            <person name="Glaser F."/>
            <person name="Hesse C.N."/>
            <person name="Kosti I."/>
            <person name="LaButti K."/>
            <person name="Lindquist E.A."/>
            <person name="Lucas S."/>
            <person name="Salamov A.A."/>
            <person name="Bradshaw R.E."/>
            <person name="Ciuffetti L."/>
            <person name="Hamelin R.C."/>
            <person name="Kema G.H.J."/>
            <person name="Lawrence C."/>
            <person name="Scott J.A."/>
            <person name="Spatafora J.W."/>
            <person name="Turgeon B.G."/>
            <person name="de Wit P.J.G.M."/>
            <person name="Zhong S."/>
            <person name="Goodwin S.B."/>
            <person name="Grigoriev I.V."/>
        </authorList>
    </citation>
    <scope>NUCLEOTIDE SEQUENCE [LARGE SCALE GENOMIC DNA]</scope>
    <source>
        <strain evidence="2">ND90Pr / ATCC 201652</strain>
    </source>
</reference>
<dbReference type="KEGG" id="bsc:COCSADRAFT_38914"/>
<dbReference type="OMA" id="ENDRAWQ"/>
<dbReference type="HOGENOM" id="CLU_053382_2_1_1"/>
<dbReference type="PANTHER" id="PTHR38846">
    <property type="entry name" value="C3H1-TYPE DOMAIN-CONTAINING PROTEIN"/>
    <property type="match status" value="1"/>
</dbReference>
<gene>
    <name evidence="1" type="ORF">COCSADRAFT_38914</name>
</gene>
<accession>M2SZC2</accession>
<sequence>MGKFSRQRARKEARTKLGKARPLETFFSSYTDFAFNSEAPSALEFQRLRREQRWKRGDAVGEAAWQDFRSALVLEFNARFGTESKDLLAWQTLCAIVGIEKVNEIADCEACEKLLKSRLFNLVDVVDAHRRGKGEVVQTFASVEALEEHTKKAAAFFPRYHVAAGSLLKRVLRKPF</sequence>
<dbReference type="RefSeq" id="XP_007702147.1">
    <property type="nucleotide sequence ID" value="XM_007703957.1"/>
</dbReference>
<keyword evidence="2" id="KW-1185">Reference proteome</keyword>
<evidence type="ECO:0000313" key="1">
    <source>
        <dbReference type="EMBL" id="EMD62117.1"/>
    </source>
</evidence>
<dbReference type="Proteomes" id="UP000016934">
    <property type="component" value="Unassembled WGS sequence"/>
</dbReference>
<dbReference type="PANTHER" id="PTHR38846:SF1">
    <property type="entry name" value="C3H1-TYPE DOMAIN-CONTAINING PROTEIN"/>
    <property type="match status" value="1"/>
</dbReference>
<reference evidence="2" key="2">
    <citation type="journal article" date="2013" name="PLoS Genet.">
        <title>Comparative genome structure, secondary metabolite, and effector coding capacity across Cochliobolus pathogens.</title>
        <authorList>
            <person name="Condon B.J."/>
            <person name="Leng Y."/>
            <person name="Wu D."/>
            <person name="Bushley K.E."/>
            <person name="Ohm R.A."/>
            <person name="Otillar R."/>
            <person name="Martin J."/>
            <person name="Schackwitz W."/>
            <person name="Grimwood J."/>
            <person name="MohdZainudin N."/>
            <person name="Xue C."/>
            <person name="Wang R."/>
            <person name="Manning V.A."/>
            <person name="Dhillon B."/>
            <person name="Tu Z.J."/>
            <person name="Steffenson B.J."/>
            <person name="Salamov A."/>
            <person name="Sun H."/>
            <person name="Lowry S."/>
            <person name="LaButti K."/>
            <person name="Han J."/>
            <person name="Copeland A."/>
            <person name="Lindquist E."/>
            <person name="Barry K."/>
            <person name="Schmutz J."/>
            <person name="Baker S.E."/>
            <person name="Ciuffetti L.M."/>
            <person name="Grigoriev I.V."/>
            <person name="Zhong S."/>
            <person name="Turgeon B.G."/>
        </authorList>
    </citation>
    <scope>NUCLEOTIDE SEQUENCE [LARGE SCALE GENOMIC DNA]</scope>
    <source>
        <strain evidence="2">ND90Pr / ATCC 201652</strain>
    </source>
</reference>
<dbReference type="OrthoDB" id="6105938at2759"/>
<dbReference type="AlphaFoldDB" id="M2SZC2"/>
<dbReference type="GeneID" id="19139374"/>
<protein>
    <submittedName>
        <fullName evidence="1">Uncharacterized protein</fullName>
    </submittedName>
</protein>
<evidence type="ECO:0000313" key="2">
    <source>
        <dbReference type="Proteomes" id="UP000016934"/>
    </source>
</evidence>
<name>M2SZC2_COCSN</name>
<organism evidence="1 2">
    <name type="scientific">Cochliobolus sativus (strain ND90Pr / ATCC 201652)</name>
    <name type="common">Common root rot and spot blotch fungus</name>
    <name type="synonym">Bipolaris sorokiniana</name>
    <dbReference type="NCBI Taxonomy" id="665912"/>
    <lineage>
        <taxon>Eukaryota</taxon>
        <taxon>Fungi</taxon>
        <taxon>Dikarya</taxon>
        <taxon>Ascomycota</taxon>
        <taxon>Pezizomycotina</taxon>
        <taxon>Dothideomycetes</taxon>
        <taxon>Pleosporomycetidae</taxon>
        <taxon>Pleosporales</taxon>
        <taxon>Pleosporineae</taxon>
        <taxon>Pleosporaceae</taxon>
        <taxon>Bipolaris</taxon>
    </lineage>
</organism>
<proteinExistence type="predicted"/>
<dbReference type="EMBL" id="KB445647">
    <property type="protein sequence ID" value="EMD62117.1"/>
    <property type="molecule type" value="Genomic_DNA"/>
</dbReference>